<dbReference type="PROSITE" id="PS51257">
    <property type="entry name" value="PROKAR_LIPOPROTEIN"/>
    <property type="match status" value="1"/>
</dbReference>
<dbReference type="EMBL" id="JBHUOZ010000003">
    <property type="protein sequence ID" value="MFD2920945.1"/>
    <property type="molecule type" value="Genomic_DNA"/>
</dbReference>
<dbReference type="RefSeq" id="WP_386100284.1">
    <property type="nucleotide sequence ID" value="NZ_JBHUOZ010000003.1"/>
</dbReference>
<sequence>MMLLKKLLNTGYIILAAGLLSCTSSTLRDIPDSVTGFKPVYAGSNQELKQVYARGEQPTVKAGKIYVTGNLLFQVEQDSGIHVINIADRANPVKLGFIQSAMCREVAVKNGYVYTNNLADLVVVDISNINNVQVKARMENVFPDLMLQSPPAFANGQLTYFECPDPAKGIIIGWQQTTINKPKCWK</sequence>
<gene>
    <name evidence="1" type="ORF">ACFS6H_14570</name>
</gene>
<dbReference type="InterPro" id="IPR013211">
    <property type="entry name" value="LVIVD"/>
</dbReference>
<dbReference type="Proteomes" id="UP001597511">
    <property type="component" value="Unassembled WGS sequence"/>
</dbReference>
<reference evidence="2" key="1">
    <citation type="journal article" date="2019" name="Int. J. Syst. Evol. Microbiol.">
        <title>The Global Catalogue of Microorganisms (GCM) 10K type strain sequencing project: providing services to taxonomists for standard genome sequencing and annotation.</title>
        <authorList>
            <consortium name="The Broad Institute Genomics Platform"/>
            <consortium name="The Broad Institute Genome Sequencing Center for Infectious Disease"/>
            <person name="Wu L."/>
            <person name="Ma J."/>
        </authorList>
    </citation>
    <scope>NUCLEOTIDE SEQUENCE [LARGE SCALE GENOMIC DNA]</scope>
    <source>
        <strain evidence="2">KCTC 23299</strain>
    </source>
</reference>
<organism evidence="1 2">
    <name type="scientific">Terrimonas rubra</name>
    <dbReference type="NCBI Taxonomy" id="1035890"/>
    <lineage>
        <taxon>Bacteria</taxon>
        <taxon>Pseudomonadati</taxon>
        <taxon>Bacteroidota</taxon>
        <taxon>Chitinophagia</taxon>
        <taxon>Chitinophagales</taxon>
        <taxon>Chitinophagaceae</taxon>
        <taxon>Terrimonas</taxon>
    </lineage>
</organism>
<accession>A0ABW6A971</accession>
<dbReference type="Pfam" id="PF08309">
    <property type="entry name" value="LVIVD"/>
    <property type="match status" value="1"/>
</dbReference>
<evidence type="ECO:0000313" key="2">
    <source>
        <dbReference type="Proteomes" id="UP001597511"/>
    </source>
</evidence>
<name>A0ABW6A971_9BACT</name>
<evidence type="ECO:0000313" key="1">
    <source>
        <dbReference type="EMBL" id="MFD2920945.1"/>
    </source>
</evidence>
<evidence type="ECO:0008006" key="3">
    <source>
        <dbReference type="Google" id="ProtNLM"/>
    </source>
</evidence>
<keyword evidence="2" id="KW-1185">Reference proteome</keyword>
<comment type="caution">
    <text evidence="1">The sequence shown here is derived from an EMBL/GenBank/DDBJ whole genome shotgun (WGS) entry which is preliminary data.</text>
</comment>
<proteinExistence type="predicted"/>
<protein>
    <recommendedName>
        <fullName evidence="3">LVIVD repeat-containing protein</fullName>
    </recommendedName>
</protein>